<dbReference type="PATRIC" id="fig|28125.4.peg.1494"/>
<accession>A0A137STY2</accession>
<organism evidence="1 2">
    <name type="scientific">Prevotella bivia</name>
    <dbReference type="NCBI Taxonomy" id="28125"/>
    <lineage>
        <taxon>Bacteria</taxon>
        <taxon>Pseudomonadati</taxon>
        <taxon>Bacteroidota</taxon>
        <taxon>Bacteroidia</taxon>
        <taxon>Bacteroidales</taxon>
        <taxon>Prevotellaceae</taxon>
        <taxon>Prevotella</taxon>
    </lineage>
</organism>
<dbReference type="AlphaFoldDB" id="A0A137STY2"/>
<dbReference type="STRING" id="28125.HMPREF3202_01509"/>
<protein>
    <submittedName>
        <fullName evidence="1">Uncharacterized protein</fullName>
    </submittedName>
</protein>
<dbReference type="Proteomes" id="UP000070093">
    <property type="component" value="Unassembled WGS sequence"/>
</dbReference>
<comment type="caution">
    <text evidence="1">The sequence shown here is derived from an EMBL/GenBank/DDBJ whole genome shotgun (WGS) entry which is preliminary data.</text>
</comment>
<gene>
    <name evidence="1" type="ORF">HMPREF3202_01509</name>
</gene>
<evidence type="ECO:0000313" key="1">
    <source>
        <dbReference type="EMBL" id="KXO15930.1"/>
    </source>
</evidence>
<sequence>MLKKGNHIANQQIKYKIQAKKYLDGKRVSGIRKGYFPCVGDTVLKAKNTPL</sequence>
<name>A0A137STY2_9BACT</name>
<reference evidence="1 2" key="1">
    <citation type="submission" date="2016-02" db="EMBL/GenBank/DDBJ databases">
        <authorList>
            <person name="Wen L."/>
            <person name="He K."/>
            <person name="Yang H."/>
        </authorList>
    </citation>
    <scope>NUCLEOTIDE SEQUENCE [LARGE SCALE GENOMIC DNA]</scope>
    <source>
        <strain evidence="1 2">GED7880</strain>
    </source>
</reference>
<dbReference type="EMBL" id="LTAG01000085">
    <property type="protein sequence ID" value="KXO15930.1"/>
    <property type="molecule type" value="Genomic_DNA"/>
</dbReference>
<proteinExistence type="predicted"/>
<evidence type="ECO:0000313" key="2">
    <source>
        <dbReference type="Proteomes" id="UP000070093"/>
    </source>
</evidence>